<evidence type="ECO:0000256" key="6">
    <source>
        <dbReference type="ARBA" id="ARBA00023004"/>
    </source>
</evidence>
<dbReference type="Proteomes" id="UP000099606">
    <property type="component" value="Segment"/>
</dbReference>
<dbReference type="GO" id="GO:0004748">
    <property type="term" value="F:ribonucleoside-diphosphate reductase activity, thioredoxin disulfide as acceptor"/>
    <property type="evidence" value="ECO:0007669"/>
    <property type="project" value="UniProtKB-EC"/>
</dbReference>
<dbReference type="PANTHER" id="PTHR23409">
    <property type="entry name" value="RIBONUCLEOSIDE-DIPHOSPHATE REDUCTASE SMALL CHAIN"/>
    <property type="match status" value="1"/>
</dbReference>
<dbReference type="Pfam" id="PF00268">
    <property type="entry name" value="Ribonuc_red_sm"/>
    <property type="match status" value="1"/>
</dbReference>
<accession>A7XCC5</accession>
<evidence type="ECO:0000313" key="11">
    <source>
        <dbReference type="EMBL" id="ABQ43492.1"/>
    </source>
</evidence>
<evidence type="ECO:0000313" key="12">
    <source>
        <dbReference type="EMBL" id="ABQ43647.1"/>
    </source>
</evidence>
<dbReference type="PROSITE" id="PS00368">
    <property type="entry name" value="RIBORED_SMALL"/>
    <property type="match status" value="1"/>
</dbReference>
<dbReference type="Proteomes" id="UP000130031">
    <property type="component" value="Segment"/>
</dbReference>
<dbReference type="EC" id="1.17.4.1" evidence="3"/>
<keyword evidence="5" id="KW-0560">Oxidoreductase</keyword>
<organism evidence="11 14">
    <name type="scientific">Tanapox virus</name>
    <dbReference type="NCBI Taxonomy" id="99000"/>
    <lineage>
        <taxon>Viruses</taxon>
        <taxon>Varidnaviria</taxon>
        <taxon>Bamfordvirae</taxon>
        <taxon>Nucleocytoviricota</taxon>
        <taxon>Pokkesviricetes</taxon>
        <taxon>Chitovirales</taxon>
        <taxon>Poxviridae</taxon>
        <taxon>Chordopoxvirinae</taxon>
        <taxon>Yatapoxvirus</taxon>
        <taxon>Yatapoxvirus tanapox</taxon>
    </lineage>
</organism>
<evidence type="ECO:0000256" key="8">
    <source>
        <dbReference type="ARBA" id="ARBA00025523"/>
    </source>
</evidence>
<evidence type="ECO:0000313" key="13">
    <source>
        <dbReference type="Proteomes" id="UP000099606"/>
    </source>
</evidence>
<evidence type="ECO:0000256" key="4">
    <source>
        <dbReference type="ARBA" id="ARBA00014347"/>
    </source>
</evidence>
<comment type="cofactor">
    <cofactor evidence="1">
        <name>Fe cation</name>
        <dbReference type="ChEBI" id="CHEBI:24875"/>
    </cofactor>
</comment>
<dbReference type="PANTHER" id="PTHR23409:SF18">
    <property type="entry name" value="RIBONUCLEOSIDE-DIPHOSPHATE REDUCTASE SUBUNIT M2"/>
    <property type="match status" value="1"/>
</dbReference>
<evidence type="ECO:0000256" key="7">
    <source>
        <dbReference type="ARBA" id="ARBA00023116"/>
    </source>
</evidence>
<comment type="similarity">
    <text evidence="2">Belongs to the ribonucleoside diphosphate reductase small chain family.</text>
</comment>
<protein>
    <recommendedName>
        <fullName evidence="4">Ribonucleoside-diphosphate reductase small chain</fullName>
        <ecNumber evidence="3">1.17.4.1</ecNumber>
    </recommendedName>
    <alternativeName>
        <fullName evidence="9">Ribonucleotide reductase small subunit</fullName>
    </alternativeName>
</protein>
<dbReference type="GO" id="GO:0009263">
    <property type="term" value="P:deoxyribonucleotide biosynthetic process"/>
    <property type="evidence" value="ECO:0007669"/>
    <property type="project" value="UniProtKB-KW"/>
</dbReference>
<dbReference type="InterPro" id="IPR009078">
    <property type="entry name" value="Ferritin-like_SF"/>
</dbReference>
<dbReference type="SUPFAM" id="SSF47240">
    <property type="entry name" value="Ferritin-like"/>
    <property type="match status" value="1"/>
</dbReference>
<dbReference type="UniPathway" id="UPA00326"/>
<dbReference type="EMBL" id="EF420157">
    <property type="protein sequence ID" value="ABQ43647.1"/>
    <property type="molecule type" value="Genomic_DNA"/>
</dbReference>
<dbReference type="Gene3D" id="1.10.620.20">
    <property type="entry name" value="Ribonucleotide Reductase, subunit A"/>
    <property type="match status" value="1"/>
</dbReference>
<reference evidence="13 14" key="1">
    <citation type="journal article" date="2007" name="Virus Res.">
        <title>Comparative genetic analysis of genomic DNA sequences of two human isolates of Tanapox virus.</title>
        <authorList>
            <person name="Nazarian S.H."/>
            <person name="Barrett J.W."/>
            <person name="Frace A.M."/>
            <person name="Olsen-Rasmussen M."/>
            <person name="Khristova M."/>
            <person name="Shaban M."/>
            <person name="Neering S."/>
            <person name="Li Y."/>
            <person name="Damon I.K."/>
            <person name="Esposito J.J."/>
            <person name="Essani K."/>
            <person name="McFadden G."/>
        </authorList>
    </citation>
    <scope>NUCLEOTIDE SEQUENCE [LARGE SCALE GENOMIC DNA]</scope>
    <source>
        <strain evidence="11">TPV-Kenya</strain>
        <strain evidence="12">TPV-RoC</strain>
    </source>
</reference>
<dbReference type="InterPro" id="IPR033909">
    <property type="entry name" value="RNR_small"/>
</dbReference>
<evidence type="ECO:0000313" key="14">
    <source>
        <dbReference type="Proteomes" id="UP000130031"/>
    </source>
</evidence>
<evidence type="ECO:0000256" key="2">
    <source>
        <dbReference type="ARBA" id="ARBA00009303"/>
    </source>
</evidence>
<evidence type="ECO:0000256" key="1">
    <source>
        <dbReference type="ARBA" id="ARBA00001962"/>
    </source>
</evidence>
<gene>
    <name evidence="11" type="primary">20L</name>
</gene>
<evidence type="ECO:0000256" key="10">
    <source>
        <dbReference type="SAM" id="Phobius"/>
    </source>
</evidence>
<keyword evidence="10" id="KW-1133">Transmembrane helix</keyword>
<dbReference type="InterPro" id="IPR030475">
    <property type="entry name" value="RNR_small_AS"/>
</dbReference>
<keyword evidence="7" id="KW-0215">Deoxyribonucleotide synthesis</keyword>
<feature type="transmembrane region" description="Helical" evidence="10">
    <location>
        <begin position="161"/>
        <end position="182"/>
    </location>
</feature>
<keyword evidence="10" id="KW-0472">Membrane</keyword>
<dbReference type="InterPro" id="IPR012348">
    <property type="entry name" value="RNR-like"/>
</dbReference>
<comment type="function">
    <text evidence="8">Ribonucleoside-diphosphate reductase holoenzyme provides the precursors necessary for viral DNA synthesis. Allows virus growth in non-dividing cells. Catalyzes the biosynthesis of deoxyribonucleotides from the corresponding ribonucleotides.</text>
</comment>
<dbReference type="CDD" id="cd01049">
    <property type="entry name" value="RNRR2"/>
    <property type="match status" value="1"/>
</dbReference>
<dbReference type="EMBL" id="EF420156">
    <property type="protein sequence ID" value="ABQ43492.1"/>
    <property type="molecule type" value="Genomic_DNA"/>
</dbReference>
<keyword evidence="6" id="KW-0408">Iron</keyword>
<evidence type="ECO:0000256" key="3">
    <source>
        <dbReference type="ARBA" id="ARBA00012274"/>
    </source>
</evidence>
<name>A7XCC5_9POXV</name>
<sequence>MNTPCEPILKPTLNKYVVFPIVYEDIWKMYKKAVASFWTVEEVDLSKDFSDWLKLSDNEKNFIKHILAFFAASDGIVNENLAERFYSEVQISEARCFYGFQIAMENIHSEMYSLLIDTYILDSKEKNYLFNAIENMNCVKQKANWAKKWIESKNRTYGERLVAFAAVEGIFFSGSFAAIFWIKKRGLMPGLTFSNELISRDEGLHCDFACIMFKHLLNPPLNSVVRDIIIEAVNIEKNFLTEAIPVKLIGMNCDLMKQYIEFVADRLLLELGCNKYYCSKNPFDFMENISLEGKTNFFEKRVSEYQKMSVMSNKKDNVFSLDIDF</sequence>
<dbReference type="InterPro" id="IPR000358">
    <property type="entry name" value="RNR_small_fam"/>
</dbReference>
<evidence type="ECO:0000256" key="5">
    <source>
        <dbReference type="ARBA" id="ARBA00023002"/>
    </source>
</evidence>
<keyword evidence="10" id="KW-0812">Transmembrane</keyword>
<proteinExistence type="inferred from homology"/>
<evidence type="ECO:0000256" key="9">
    <source>
        <dbReference type="ARBA" id="ARBA00030749"/>
    </source>
</evidence>